<protein>
    <submittedName>
        <fullName evidence="1">Uncharacterized protein</fullName>
    </submittedName>
</protein>
<dbReference type="Proteomes" id="UP000315133">
    <property type="component" value="Unassembled WGS sequence"/>
</dbReference>
<reference evidence="1 2" key="1">
    <citation type="submission" date="2019-06" db="EMBL/GenBank/DDBJ databases">
        <title>Sequencing the genomes of 1000 actinobacteria strains.</title>
        <authorList>
            <person name="Klenk H.-P."/>
        </authorList>
    </citation>
    <scope>NUCLEOTIDE SEQUENCE [LARGE SCALE GENOMIC DNA]</scope>
    <source>
        <strain evidence="1 2">DSM 12362</strain>
    </source>
</reference>
<sequence length="174" mass="18001">MDKGKYRMTAQKTGGPVTTTRRTLVKGAAWSVPVVAMAQTAHAVGASQSCLESGLCFGCATVHKCCSGGPQAMYWACITFTNEGVEDVMVSFNFTVNTSANGLVEISGGGAVPAGQTVRFKPETPRQYGNCSTGTYDAFVLHFTDGTNHGTVNIPGGSIDGGGNTCPQNTDCAC</sequence>
<organism evidence="1 2">
    <name type="scientific">Ornithinimicrobium humiphilum</name>
    <dbReference type="NCBI Taxonomy" id="125288"/>
    <lineage>
        <taxon>Bacteria</taxon>
        <taxon>Bacillati</taxon>
        <taxon>Actinomycetota</taxon>
        <taxon>Actinomycetes</taxon>
        <taxon>Micrococcales</taxon>
        <taxon>Ornithinimicrobiaceae</taxon>
        <taxon>Ornithinimicrobium</taxon>
    </lineage>
</organism>
<comment type="caution">
    <text evidence="1">The sequence shown here is derived from an EMBL/GenBank/DDBJ whole genome shotgun (WGS) entry which is preliminary data.</text>
</comment>
<name>A0A543KN26_9MICO</name>
<evidence type="ECO:0000313" key="2">
    <source>
        <dbReference type="Proteomes" id="UP000315133"/>
    </source>
</evidence>
<evidence type="ECO:0000313" key="1">
    <source>
        <dbReference type="EMBL" id="TQM96469.1"/>
    </source>
</evidence>
<gene>
    <name evidence="1" type="ORF">FB476_1337</name>
</gene>
<keyword evidence="2" id="KW-1185">Reference proteome</keyword>
<dbReference type="AlphaFoldDB" id="A0A543KN26"/>
<dbReference type="EMBL" id="VFPU01000001">
    <property type="protein sequence ID" value="TQM96469.1"/>
    <property type="molecule type" value="Genomic_DNA"/>
</dbReference>
<accession>A0A543KN26</accession>
<proteinExistence type="predicted"/>